<dbReference type="CDD" id="cd08414">
    <property type="entry name" value="PBP2_LTTR_aromatics_like"/>
    <property type="match status" value="1"/>
</dbReference>
<proteinExistence type="inferred from homology"/>
<dbReference type="RefSeq" id="WP_073368699.1">
    <property type="nucleotide sequence ID" value="NZ_FNTL01000004.1"/>
</dbReference>
<feature type="domain" description="HTH lysR-type" evidence="6">
    <location>
        <begin position="5"/>
        <end position="62"/>
    </location>
</feature>
<evidence type="ECO:0000256" key="5">
    <source>
        <dbReference type="ARBA" id="ARBA00023163"/>
    </source>
</evidence>
<dbReference type="EMBL" id="FNTL01000004">
    <property type="protein sequence ID" value="SEC55751.1"/>
    <property type="molecule type" value="Genomic_DNA"/>
</dbReference>
<dbReference type="Proteomes" id="UP000183407">
    <property type="component" value="Unassembled WGS sequence"/>
</dbReference>
<dbReference type="Pfam" id="PF00126">
    <property type="entry name" value="HTH_1"/>
    <property type="match status" value="1"/>
</dbReference>
<dbReference type="PANTHER" id="PTHR30346:SF0">
    <property type="entry name" value="HCA OPERON TRANSCRIPTIONAL ACTIVATOR HCAR"/>
    <property type="match status" value="1"/>
</dbReference>
<evidence type="ECO:0000256" key="2">
    <source>
        <dbReference type="ARBA" id="ARBA00023015"/>
    </source>
</evidence>
<dbReference type="GO" id="GO:0032993">
    <property type="term" value="C:protein-DNA complex"/>
    <property type="evidence" value="ECO:0007669"/>
    <property type="project" value="TreeGrafter"/>
</dbReference>
<dbReference type="Gene3D" id="3.40.190.10">
    <property type="entry name" value="Periplasmic binding protein-like II"/>
    <property type="match status" value="2"/>
</dbReference>
<evidence type="ECO:0000256" key="3">
    <source>
        <dbReference type="ARBA" id="ARBA00023125"/>
    </source>
</evidence>
<dbReference type="PANTHER" id="PTHR30346">
    <property type="entry name" value="TRANSCRIPTIONAL DUAL REGULATOR HCAR-RELATED"/>
    <property type="match status" value="1"/>
</dbReference>
<keyword evidence="2" id="KW-0805">Transcription regulation</keyword>
<dbReference type="FunFam" id="1.10.10.10:FF:000001">
    <property type="entry name" value="LysR family transcriptional regulator"/>
    <property type="match status" value="1"/>
</dbReference>
<protein>
    <submittedName>
        <fullName evidence="7">DNA-binding transcriptional regulator, LysR family</fullName>
    </submittedName>
</protein>
<dbReference type="InterPro" id="IPR036388">
    <property type="entry name" value="WH-like_DNA-bd_sf"/>
</dbReference>
<keyword evidence="3 7" id="KW-0238">DNA-binding</keyword>
<dbReference type="GO" id="GO:0003700">
    <property type="term" value="F:DNA-binding transcription factor activity"/>
    <property type="evidence" value="ECO:0007669"/>
    <property type="project" value="InterPro"/>
</dbReference>
<dbReference type="InterPro" id="IPR036390">
    <property type="entry name" value="WH_DNA-bd_sf"/>
</dbReference>
<accession>A0A1H4THZ4</accession>
<evidence type="ECO:0000256" key="4">
    <source>
        <dbReference type="ARBA" id="ARBA00023159"/>
    </source>
</evidence>
<reference evidence="8" key="1">
    <citation type="submission" date="2016-10" db="EMBL/GenBank/DDBJ databases">
        <authorList>
            <person name="Varghese N."/>
        </authorList>
    </citation>
    <scope>NUCLEOTIDE SEQUENCE [LARGE SCALE GENOMIC DNA]</scope>
    <source>
        <strain evidence="8">DSM 44719</strain>
    </source>
</reference>
<dbReference type="PROSITE" id="PS50931">
    <property type="entry name" value="HTH_LYSR"/>
    <property type="match status" value="1"/>
</dbReference>
<dbReference type="AlphaFoldDB" id="A0A1H4THZ4"/>
<organism evidence="7 8">
    <name type="scientific">Rhodococcus jostii</name>
    <dbReference type="NCBI Taxonomy" id="132919"/>
    <lineage>
        <taxon>Bacteria</taxon>
        <taxon>Bacillati</taxon>
        <taxon>Actinomycetota</taxon>
        <taxon>Actinomycetes</taxon>
        <taxon>Mycobacteriales</taxon>
        <taxon>Nocardiaceae</taxon>
        <taxon>Rhodococcus</taxon>
    </lineage>
</organism>
<name>A0A1H4THZ4_RHOJO</name>
<dbReference type="PRINTS" id="PR00039">
    <property type="entry name" value="HTHLYSR"/>
</dbReference>
<dbReference type="SUPFAM" id="SSF46785">
    <property type="entry name" value="Winged helix' DNA-binding domain"/>
    <property type="match status" value="1"/>
</dbReference>
<gene>
    <name evidence="7" type="ORF">SAMN04490220_1945</name>
</gene>
<dbReference type="SUPFAM" id="SSF53850">
    <property type="entry name" value="Periplasmic binding protein-like II"/>
    <property type="match status" value="1"/>
</dbReference>
<sequence length="308" mass="34406">MTVRFDMRHLRAFAVTAEQLHFTRAATTLHMTQQSLSTQIRQLENELGVELFIRTTRKVELTAAGAKFYEYVRDIFARLDAAVEDTRRIASGERGRLRIGYTPTVGKGVLPEIMVEVHRRLPDLHVVTVEGWTRDVTSAVAEGRLDVGVARCAVLTPALEGITLMHEPLGAVVGVGSPLSNLDVIPVDELLGYLLITLPRDLSPGFYDRVIASFPMHAAEGRVHELQQLGHDTFFGDTFAHAEILAGNAFFVTFERHYPRMFEGFVWRPVSPPPLVGTDLVFSREGRSPSVDSFLEIATEVAKRRQRT</sequence>
<dbReference type="OrthoDB" id="3176554at2"/>
<dbReference type="InterPro" id="IPR005119">
    <property type="entry name" value="LysR_subst-bd"/>
</dbReference>
<evidence type="ECO:0000313" key="7">
    <source>
        <dbReference type="EMBL" id="SEC55751.1"/>
    </source>
</evidence>
<keyword evidence="4" id="KW-0010">Activator</keyword>
<evidence type="ECO:0000313" key="8">
    <source>
        <dbReference type="Proteomes" id="UP000183407"/>
    </source>
</evidence>
<dbReference type="InterPro" id="IPR000847">
    <property type="entry name" value="LysR_HTH_N"/>
</dbReference>
<evidence type="ECO:0000259" key="6">
    <source>
        <dbReference type="PROSITE" id="PS50931"/>
    </source>
</evidence>
<dbReference type="GO" id="GO:0003677">
    <property type="term" value="F:DNA binding"/>
    <property type="evidence" value="ECO:0007669"/>
    <property type="project" value="UniProtKB-KW"/>
</dbReference>
<comment type="similarity">
    <text evidence="1">Belongs to the LysR transcriptional regulatory family.</text>
</comment>
<dbReference type="Pfam" id="PF03466">
    <property type="entry name" value="LysR_substrate"/>
    <property type="match status" value="1"/>
</dbReference>
<dbReference type="Gene3D" id="1.10.10.10">
    <property type="entry name" value="Winged helix-like DNA-binding domain superfamily/Winged helix DNA-binding domain"/>
    <property type="match status" value="1"/>
</dbReference>
<keyword evidence="5" id="KW-0804">Transcription</keyword>
<evidence type="ECO:0000256" key="1">
    <source>
        <dbReference type="ARBA" id="ARBA00009437"/>
    </source>
</evidence>